<evidence type="ECO:0000313" key="3">
    <source>
        <dbReference type="EMBL" id="CAJ1406127.1"/>
    </source>
</evidence>
<reference evidence="3" key="1">
    <citation type="submission" date="2023-08" db="EMBL/GenBank/DDBJ databases">
        <authorList>
            <person name="Chen Y."/>
            <person name="Shah S."/>
            <person name="Dougan E. K."/>
            <person name="Thang M."/>
            <person name="Chan C."/>
        </authorList>
    </citation>
    <scope>NUCLEOTIDE SEQUENCE</scope>
</reference>
<evidence type="ECO:0000313" key="4">
    <source>
        <dbReference type="Proteomes" id="UP001178507"/>
    </source>
</evidence>
<proteinExistence type="predicted"/>
<organism evidence="3 4">
    <name type="scientific">Effrenium voratum</name>
    <dbReference type="NCBI Taxonomy" id="2562239"/>
    <lineage>
        <taxon>Eukaryota</taxon>
        <taxon>Sar</taxon>
        <taxon>Alveolata</taxon>
        <taxon>Dinophyceae</taxon>
        <taxon>Suessiales</taxon>
        <taxon>Symbiodiniaceae</taxon>
        <taxon>Effrenium</taxon>
    </lineage>
</organism>
<feature type="compositionally biased region" description="Polar residues" evidence="1">
    <location>
        <begin position="848"/>
        <end position="857"/>
    </location>
</feature>
<evidence type="ECO:0000256" key="1">
    <source>
        <dbReference type="SAM" id="MobiDB-lite"/>
    </source>
</evidence>
<dbReference type="SUPFAM" id="SSF46565">
    <property type="entry name" value="Chaperone J-domain"/>
    <property type="match status" value="1"/>
</dbReference>
<dbReference type="PROSITE" id="PS50076">
    <property type="entry name" value="DNAJ_2"/>
    <property type="match status" value="1"/>
</dbReference>
<feature type="region of interest" description="Disordered" evidence="1">
    <location>
        <begin position="427"/>
        <end position="448"/>
    </location>
</feature>
<dbReference type="Gene3D" id="1.10.287.110">
    <property type="entry name" value="DnaJ domain"/>
    <property type="match status" value="1"/>
</dbReference>
<dbReference type="CDD" id="cd06257">
    <property type="entry name" value="DnaJ"/>
    <property type="match status" value="1"/>
</dbReference>
<feature type="region of interest" description="Disordered" evidence="1">
    <location>
        <begin position="363"/>
        <end position="398"/>
    </location>
</feature>
<dbReference type="PANTHER" id="PTHR24074">
    <property type="entry name" value="CO-CHAPERONE PROTEIN DJLA"/>
    <property type="match status" value="1"/>
</dbReference>
<feature type="compositionally biased region" description="Polar residues" evidence="1">
    <location>
        <begin position="246"/>
        <end position="255"/>
    </location>
</feature>
<feature type="domain" description="J" evidence="2">
    <location>
        <begin position="1015"/>
        <end position="1073"/>
    </location>
</feature>
<comment type="caution">
    <text evidence="3">The sequence shown here is derived from an EMBL/GenBank/DDBJ whole genome shotgun (WGS) entry which is preliminary data.</text>
</comment>
<protein>
    <recommendedName>
        <fullName evidence="2">J domain-containing protein</fullName>
    </recommendedName>
</protein>
<accession>A0AA36JH57</accession>
<dbReference type="Proteomes" id="UP001178507">
    <property type="component" value="Unassembled WGS sequence"/>
</dbReference>
<dbReference type="Pfam" id="PF00226">
    <property type="entry name" value="DnaJ"/>
    <property type="match status" value="1"/>
</dbReference>
<feature type="compositionally biased region" description="Polar residues" evidence="1">
    <location>
        <begin position="641"/>
        <end position="659"/>
    </location>
</feature>
<feature type="compositionally biased region" description="Basic and acidic residues" evidence="1">
    <location>
        <begin position="802"/>
        <end position="831"/>
    </location>
</feature>
<dbReference type="InterPro" id="IPR003034">
    <property type="entry name" value="SAP_dom"/>
</dbReference>
<feature type="compositionally biased region" description="Polar residues" evidence="1">
    <location>
        <begin position="561"/>
        <end position="575"/>
    </location>
</feature>
<evidence type="ECO:0000259" key="2">
    <source>
        <dbReference type="PROSITE" id="PS50076"/>
    </source>
</evidence>
<feature type="region of interest" description="Disordered" evidence="1">
    <location>
        <begin position="991"/>
        <end position="1010"/>
    </location>
</feature>
<keyword evidence="4" id="KW-1185">Reference proteome</keyword>
<feature type="compositionally biased region" description="Low complexity" evidence="1">
    <location>
        <begin position="232"/>
        <end position="245"/>
    </location>
</feature>
<dbReference type="SMART" id="SM00271">
    <property type="entry name" value="DnaJ"/>
    <property type="match status" value="1"/>
</dbReference>
<feature type="compositionally biased region" description="Basic and acidic residues" evidence="1">
    <location>
        <begin position="604"/>
        <end position="620"/>
    </location>
</feature>
<dbReference type="PRINTS" id="PR00625">
    <property type="entry name" value="JDOMAIN"/>
</dbReference>
<dbReference type="InterPro" id="IPR036869">
    <property type="entry name" value="J_dom_sf"/>
</dbReference>
<dbReference type="SMART" id="SM00513">
    <property type="entry name" value="SAP"/>
    <property type="match status" value="3"/>
</dbReference>
<dbReference type="InterPro" id="IPR050817">
    <property type="entry name" value="DjlA_DnaK_co-chaperone"/>
</dbReference>
<feature type="compositionally biased region" description="Low complexity" evidence="1">
    <location>
        <begin position="497"/>
        <end position="511"/>
    </location>
</feature>
<gene>
    <name evidence="3" type="ORF">EVOR1521_LOCUS28172</name>
</gene>
<dbReference type="EMBL" id="CAUJNA010003616">
    <property type="protein sequence ID" value="CAJ1406127.1"/>
    <property type="molecule type" value="Genomic_DNA"/>
</dbReference>
<feature type="compositionally biased region" description="Low complexity" evidence="1">
    <location>
        <begin position="189"/>
        <end position="211"/>
    </location>
</feature>
<feature type="compositionally biased region" description="Basic and acidic residues" evidence="1">
    <location>
        <begin position="530"/>
        <end position="539"/>
    </location>
</feature>
<feature type="compositionally biased region" description="Basic and acidic residues" evidence="1">
    <location>
        <begin position="674"/>
        <end position="698"/>
    </location>
</feature>
<feature type="compositionally biased region" description="Basic residues" evidence="1">
    <location>
        <begin position="908"/>
        <end position="922"/>
    </location>
</feature>
<name>A0AA36JH57_9DINO</name>
<feature type="region of interest" description="Disordered" evidence="1">
    <location>
        <begin position="53"/>
        <end position="272"/>
    </location>
</feature>
<dbReference type="InterPro" id="IPR001623">
    <property type="entry name" value="DnaJ_domain"/>
</dbReference>
<feature type="compositionally biased region" description="Basic and acidic residues" evidence="1">
    <location>
        <begin position="750"/>
        <end position="777"/>
    </location>
</feature>
<feature type="region of interest" description="Disordered" evidence="1">
    <location>
        <begin position="497"/>
        <end position="937"/>
    </location>
</feature>
<dbReference type="AlphaFoldDB" id="A0AA36JH57"/>
<sequence length="1074" mass="116063">MRDYTIHTGIDGFRALSAKQLRQQCASRGVDLTGCFDKDTILQRLQKALSAAQEQRLPRSVAEQQPVNPEPLRQTAPAQLISEIAPQEAHAPPAATQAGEQSSPSSPPQVAEQEPVKPEPARQPAPVRLISEFAPQEAHAPPAACQAGEQSSPSSPPQVAEQEPVKPEPARQPAPVRLISEFATQGAHAPPAAAQAGEQSSPSSPPQVAEQEPVKPEPARQPAPAQLISEIAPQAAHASPAAAQADEQTSPSSQLPPFEEEASVDPTTVGKESAALPSNAKVKLAHGLAHNSAHLADRCALEVIPWRALVKECKLLGIDVTGVYAKCEVIRRLMAVLETATLEQPKHQEKEHDLADGKLEEKRHLPQPVGPPVALSPFPSENSEPGQPDTPPSPHNWLFGDRVVEETAGQTAAGEESEVVEEIVLEGPNRTSSEPPQATPVHPAVASTRPRASISELFRLPLSELQARCEAEGIPVAPGEAKGLLISKLKQALSKTAAQAADSAKQVAEAQLDSPKKATDSQPEALTKPEPSRKAEPEVFHIGSDDETDNHSDDFFPEFPTFSTIPGATSASSEALPQELPTVLPEQSQPNAEFDIGDLQEDLADIHSDHTPKASGRDCFDWFNDEEEVLPKSKSAPGQVHATSPGSEASEKPSNSSDPQIDLPEPAATTPLQHFEDAKDRGDGSSSDSHRLREDRRPTSAPHLAARSLSHCTQVTSGGDGAMFDFDDLDDLVKVNPLAADPAPEPTRPTPDRPEESEVEPEPKAAEPKAPKEEARPEPPVQPAPEQESPPRGNENPLLKFTTKELLELARSRGVDVRGCVEKSDIVDRLTRAPRAPQPPVQHKPPVRQNTQPMQTQSAGAPSKASGAPMPRFGRSYTWQGGHGHASHASQPPSQPPVSQSSTTAPRRPAKAHASKAGRRQPKAPSPTPEAPRWENLSSWSSRVQTWFNRYPGFTAMLPPEAEMWTDQELDVYFGSNGDIWPRGKRPAWFGKSGGEDAKPASKPQGPRTYPDLKVHFQTLDLAETTPPEIIRRHYRRLARDCHPDKHPDNVEEATRRFQQITEAYEVIANRLKL</sequence>
<feature type="compositionally biased region" description="Low complexity" evidence="1">
    <location>
        <begin position="858"/>
        <end position="869"/>
    </location>
</feature>
<feature type="compositionally biased region" description="Low complexity" evidence="1">
    <location>
        <begin position="887"/>
        <end position="906"/>
    </location>
</feature>